<evidence type="ECO:0000256" key="6">
    <source>
        <dbReference type="ARBA" id="ARBA00022989"/>
    </source>
</evidence>
<dbReference type="Pfam" id="PF00560">
    <property type="entry name" value="LRR_1"/>
    <property type="match status" value="1"/>
</dbReference>
<feature type="compositionally biased region" description="Low complexity" evidence="8">
    <location>
        <begin position="256"/>
        <end position="273"/>
    </location>
</feature>
<dbReference type="Gene3D" id="3.30.200.20">
    <property type="entry name" value="Phosphorylase Kinase, domain 1"/>
    <property type="match status" value="1"/>
</dbReference>
<evidence type="ECO:0000256" key="8">
    <source>
        <dbReference type="SAM" id="MobiDB-lite"/>
    </source>
</evidence>
<organism evidence="11 12">
    <name type="scientific">Rhynchospora breviuscula</name>
    <dbReference type="NCBI Taxonomy" id="2022672"/>
    <lineage>
        <taxon>Eukaryota</taxon>
        <taxon>Viridiplantae</taxon>
        <taxon>Streptophyta</taxon>
        <taxon>Embryophyta</taxon>
        <taxon>Tracheophyta</taxon>
        <taxon>Spermatophyta</taxon>
        <taxon>Magnoliopsida</taxon>
        <taxon>Liliopsida</taxon>
        <taxon>Poales</taxon>
        <taxon>Cyperaceae</taxon>
        <taxon>Cyperoideae</taxon>
        <taxon>Rhynchosporeae</taxon>
        <taxon>Rhynchospora</taxon>
    </lineage>
</organism>
<dbReference type="InterPro" id="IPR000719">
    <property type="entry name" value="Prot_kinase_dom"/>
</dbReference>
<dbReference type="PANTHER" id="PTHR48007">
    <property type="entry name" value="LEUCINE-RICH REPEAT RECEPTOR-LIKE PROTEIN KINASE PXC1"/>
    <property type="match status" value="1"/>
</dbReference>
<proteinExistence type="predicted"/>
<dbReference type="GO" id="GO:0004672">
    <property type="term" value="F:protein kinase activity"/>
    <property type="evidence" value="ECO:0007669"/>
    <property type="project" value="InterPro"/>
</dbReference>
<feature type="domain" description="Protein kinase" evidence="10">
    <location>
        <begin position="408"/>
        <end position="700"/>
    </location>
</feature>
<dbReference type="Pfam" id="PF00069">
    <property type="entry name" value="Pkinase"/>
    <property type="match status" value="1"/>
</dbReference>
<dbReference type="Gene3D" id="3.80.10.10">
    <property type="entry name" value="Ribonuclease Inhibitor"/>
    <property type="match status" value="1"/>
</dbReference>
<dbReference type="FunFam" id="3.80.10.10:FF:000400">
    <property type="entry name" value="Nuclear pore complex protein NUP107"/>
    <property type="match status" value="1"/>
</dbReference>
<dbReference type="AlphaFoldDB" id="A0A9Q0HFN4"/>
<feature type="signal peptide" evidence="9">
    <location>
        <begin position="1"/>
        <end position="25"/>
    </location>
</feature>
<dbReference type="Gene3D" id="1.10.510.10">
    <property type="entry name" value="Transferase(Phosphotransferase) domain 1"/>
    <property type="match status" value="1"/>
</dbReference>
<feature type="region of interest" description="Disordered" evidence="8">
    <location>
        <begin position="375"/>
        <end position="398"/>
    </location>
</feature>
<comment type="subcellular location">
    <subcellularLocation>
        <location evidence="1">Membrane</location>
    </subcellularLocation>
</comment>
<keyword evidence="12" id="KW-1185">Reference proteome</keyword>
<gene>
    <name evidence="11" type="ORF">LUZ63_017486</name>
</gene>
<dbReference type="CDD" id="cd14066">
    <property type="entry name" value="STKc_IRAK"/>
    <property type="match status" value="1"/>
</dbReference>
<name>A0A9Q0HFN4_9POAL</name>
<keyword evidence="3" id="KW-0812">Transmembrane</keyword>
<evidence type="ECO:0000256" key="7">
    <source>
        <dbReference type="ARBA" id="ARBA00023136"/>
    </source>
</evidence>
<feature type="region of interest" description="Disordered" evidence="8">
    <location>
        <begin position="325"/>
        <end position="360"/>
    </location>
</feature>
<evidence type="ECO:0000259" key="10">
    <source>
        <dbReference type="PROSITE" id="PS50011"/>
    </source>
</evidence>
<reference evidence="11" key="1">
    <citation type="journal article" date="2022" name="Cell">
        <title>Repeat-based holocentromeres influence genome architecture and karyotype evolution.</title>
        <authorList>
            <person name="Hofstatter P.G."/>
            <person name="Thangavel G."/>
            <person name="Lux T."/>
            <person name="Neumann P."/>
            <person name="Vondrak T."/>
            <person name="Novak P."/>
            <person name="Zhang M."/>
            <person name="Costa L."/>
            <person name="Castellani M."/>
            <person name="Scott A."/>
            <person name="Toegelov H."/>
            <person name="Fuchs J."/>
            <person name="Mata-Sucre Y."/>
            <person name="Dias Y."/>
            <person name="Vanzela A.L.L."/>
            <person name="Huettel B."/>
            <person name="Almeida C.C.S."/>
            <person name="Simkova H."/>
            <person name="Souza G."/>
            <person name="Pedrosa-Harand A."/>
            <person name="Macas J."/>
            <person name="Mayer K.F.X."/>
            <person name="Houben A."/>
            <person name="Marques A."/>
        </authorList>
    </citation>
    <scope>NUCLEOTIDE SEQUENCE</scope>
    <source>
        <strain evidence="11">RhyBre1mFocal</strain>
    </source>
</reference>
<evidence type="ECO:0000256" key="2">
    <source>
        <dbReference type="ARBA" id="ARBA00022614"/>
    </source>
</evidence>
<dbReference type="EMBL" id="JAMQYH010000005">
    <property type="protein sequence ID" value="KAJ1686096.1"/>
    <property type="molecule type" value="Genomic_DNA"/>
</dbReference>
<evidence type="ECO:0000256" key="4">
    <source>
        <dbReference type="ARBA" id="ARBA00022729"/>
    </source>
</evidence>
<sequence length="729" mass="78403">MPTAMAPIVLLLSQFLSLLTLSASATTPAAPATAVGDTAALILFRENTDTHGNLAANWTTADACTGGWVGITCWGKRVISVSLPSLDLRGPIDTLSHLGQLRVLDLHSNRLNGTLSAISSLQNLKLIYLSHNDFSGEIPPAIGQLTRLLRIDLSNNNLRGPIPGDAVANLTHLLTFRVQDNLLSGLLPDLSAALPRLVEFNASNNQLSGRVPDGMHAKFGIQSFGGNGGLCGPFPPLPLCSFIPHEPPPSIVATLSPSSQSVVPSNPASASSSITSNGPKKPVANTERGGLSKGAIIGIVVGNICFLFLILSLLTVYCCCSSDASSNKHKKGSSSNSEGDENQKGEQSMGAIGRFSDGAESDGAQSKLVFFGLEGDEEGNSDSSSEKRTMTSKPNQGRRKFELEELLRASAEMVGKGSLGTVYRAVLEDGRMVAVKRLRDTNPCPSKDFYRYMDLIGRLRHPNLVRLRAFYYAKQEKLLIYDFLPNGTLHFCLHANRGPGRVPLDWTARFKLLLGAARGLAWIHQEYSVSGIPHGNIKSSNILIDSNHDACIADFGLSLLLSPAHAIARLGGYMAPEQSHSKRLSQEADVYSFGVLILEVLTGKVPTQHPPPLADSTSQKKHNKAVGVTSVDASDVGLVEWVRLVVREEWTAEVFDVELLRYKDIEEEMVSMLHVGLACVNQLPENRPSMPEVVKLIEAIRVEAIRVEDQSTLSPSIAAMTDDGGLLSC</sequence>
<dbReference type="Proteomes" id="UP001151287">
    <property type="component" value="Unassembled WGS sequence"/>
</dbReference>
<evidence type="ECO:0000313" key="12">
    <source>
        <dbReference type="Proteomes" id="UP001151287"/>
    </source>
</evidence>
<dbReference type="InterPro" id="IPR046959">
    <property type="entry name" value="PRK1-6/SRF4-like"/>
</dbReference>
<evidence type="ECO:0000256" key="5">
    <source>
        <dbReference type="ARBA" id="ARBA00022737"/>
    </source>
</evidence>
<dbReference type="InterPro" id="IPR001611">
    <property type="entry name" value="Leu-rich_rpt"/>
</dbReference>
<keyword evidence="2" id="KW-0433">Leucine-rich repeat</keyword>
<dbReference type="PROSITE" id="PS50011">
    <property type="entry name" value="PROTEIN_KINASE_DOM"/>
    <property type="match status" value="1"/>
</dbReference>
<evidence type="ECO:0000256" key="1">
    <source>
        <dbReference type="ARBA" id="ARBA00004370"/>
    </source>
</evidence>
<keyword evidence="5" id="KW-0677">Repeat</keyword>
<keyword evidence="6" id="KW-1133">Transmembrane helix</keyword>
<protein>
    <recommendedName>
        <fullName evidence="10">Protein kinase domain-containing protein</fullName>
    </recommendedName>
</protein>
<evidence type="ECO:0000313" key="11">
    <source>
        <dbReference type="EMBL" id="KAJ1686096.1"/>
    </source>
</evidence>
<accession>A0A9Q0HFN4</accession>
<dbReference type="SUPFAM" id="SSF52058">
    <property type="entry name" value="L domain-like"/>
    <property type="match status" value="1"/>
</dbReference>
<dbReference type="GO" id="GO:0016020">
    <property type="term" value="C:membrane"/>
    <property type="evidence" value="ECO:0007669"/>
    <property type="project" value="UniProtKB-SubCell"/>
</dbReference>
<dbReference type="GO" id="GO:0005524">
    <property type="term" value="F:ATP binding"/>
    <property type="evidence" value="ECO:0007669"/>
    <property type="project" value="InterPro"/>
</dbReference>
<feature type="region of interest" description="Disordered" evidence="8">
    <location>
        <begin position="253"/>
        <end position="288"/>
    </location>
</feature>
<dbReference type="Pfam" id="PF08263">
    <property type="entry name" value="LRRNT_2"/>
    <property type="match status" value="1"/>
</dbReference>
<keyword evidence="7" id="KW-0472">Membrane</keyword>
<dbReference type="InterPro" id="IPR011009">
    <property type="entry name" value="Kinase-like_dom_sf"/>
</dbReference>
<comment type="caution">
    <text evidence="11">The sequence shown here is derived from an EMBL/GenBank/DDBJ whole genome shotgun (WGS) entry which is preliminary data.</text>
</comment>
<evidence type="ECO:0000256" key="9">
    <source>
        <dbReference type="SAM" id="SignalP"/>
    </source>
</evidence>
<feature type="chain" id="PRO_5040130563" description="Protein kinase domain-containing protein" evidence="9">
    <location>
        <begin position="26"/>
        <end position="729"/>
    </location>
</feature>
<evidence type="ECO:0000256" key="3">
    <source>
        <dbReference type="ARBA" id="ARBA00022692"/>
    </source>
</evidence>
<dbReference type="SUPFAM" id="SSF56112">
    <property type="entry name" value="Protein kinase-like (PK-like)"/>
    <property type="match status" value="1"/>
</dbReference>
<keyword evidence="4 9" id="KW-0732">Signal</keyword>
<dbReference type="InterPro" id="IPR013210">
    <property type="entry name" value="LRR_N_plant-typ"/>
</dbReference>
<dbReference type="OrthoDB" id="781280at2759"/>
<dbReference type="InterPro" id="IPR032675">
    <property type="entry name" value="LRR_dom_sf"/>
</dbReference>
<dbReference type="PANTHER" id="PTHR48007:SF4">
    <property type="entry name" value="LEUCINE-RICH REPEAT RECEPTOR-LIKE PROTEIN KINASE PXC1"/>
    <property type="match status" value="1"/>
</dbReference>